<dbReference type="InParanoid" id="E9I0B5"/>
<dbReference type="OrthoDB" id="10440583at2759"/>
<dbReference type="Proteomes" id="UP000000305">
    <property type="component" value="Unassembled WGS sequence"/>
</dbReference>
<sequence>MGLRANFRRRITYLNNLISDKELPKKSTRTAGKWIRYSFPIVLIGYLDYFVGGIQPPQQYEK</sequence>
<organism evidence="2 3">
    <name type="scientific">Daphnia pulex</name>
    <name type="common">Water flea</name>
    <dbReference type="NCBI Taxonomy" id="6669"/>
    <lineage>
        <taxon>Eukaryota</taxon>
        <taxon>Metazoa</taxon>
        <taxon>Ecdysozoa</taxon>
        <taxon>Arthropoda</taxon>
        <taxon>Crustacea</taxon>
        <taxon>Branchiopoda</taxon>
        <taxon>Diplostraca</taxon>
        <taxon>Cladocera</taxon>
        <taxon>Anomopoda</taxon>
        <taxon>Daphniidae</taxon>
        <taxon>Daphnia</taxon>
    </lineage>
</organism>
<protein>
    <submittedName>
        <fullName evidence="2">Uncharacterized protein</fullName>
    </submittedName>
</protein>
<accession>E9I0B5</accession>
<dbReference type="HOGENOM" id="CLU_2906308_0_0_1"/>
<keyword evidence="1" id="KW-0472">Membrane</keyword>
<dbReference type="KEGG" id="dpx:DAPPUDRAFT_336773"/>
<gene>
    <name evidence="2" type="ORF">DAPPUDRAFT_336773</name>
</gene>
<dbReference type="AlphaFoldDB" id="E9I0B5"/>
<keyword evidence="3" id="KW-1185">Reference proteome</keyword>
<keyword evidence="1" id="KW-0812">Transmembrane</keyword>
<keyword evidence="1" id="KW-1133">Transmembrane helix</keyword>
<evidence type="ECO:0000256" key="1">
    <source>
        <dbReference type="SAM" id="Phobius"/>
    </source>
</evidence>
<evidence type="ECO:0000313" key="2">
    <source>
        <dbReference type="EMBL" id="EFX62561.1"/>
    </source>
</evidence>
<proteinExistence type="predicted"/>
<evidence type="ECO:0000313" key="3">
    <source>
        <dbReference type="Proteomes" id="UP000000305"/>
    </source>
</evidence>
<dbReference type="EMBL" id="GL733512">
    <property type="protein sequence ID" value="EFX62561.1"/>
    <property type="molecule type" value="Genomic_DNA"/>
</dbReference>
<feature type="transmembrane region" description="Helical" evidence="1">
    <location>
        <begin position="34"/>
        <end position="52"/>
    </location>
</feature>
<reference evidence="2 3" key="1">
    <citation type="journal article" date="2011" name="Science">
        <title>The ecoresponsive genome of Daphnia pulex.</title>
        <authorList>
            <person name="Colbourne J.K."/>
            <person name="Pfrender M.E."/>
            <person name="Gilbert D."/>
            <person name="Thomas W.K."/>
            <person name="Tucker A."/>
            <person name="Oakley T.H."/>
            <person name="Tokishita S."/>
            <person name="Aerts A."/>
            <person name="Arnold G.J."/>
            <person name="Basu M.K."/>
            <person name="Bauer D.J."/>
            <person name="Caceres C.E."/>
            <person name="Carmel L."/>
            <person name="Casola C."/>
            <person name="Choi J.H."/>
            <person name="Detter J.C."/>
            <person name="Dong Q."/>
            <person name="Dusheyko S."/>
            <person name="Eads B.D."/>
            <person name="Frohlich T."/>
            <person name="Geiler-Samerotte K.A."/>
            <person name="Gerlach D."/>
            <person name="Hatcher P."/>
            <person name="Jogdeo S."/>
            <person name="Krijgsveld J."/>
            <person name="Kriventseva E.V."/>
            <person name="Kultz D."/>
            <person name="Laforsch C."/>
            <person name="Lindquist E."/>
            <person name="Lopez J."/>
            <person name="Manak J.R."/>
            <person name="Muller J."/>
            <person name="Pangilinan J."/>
            <person name="Patwardhan R.P."/>
            <person name="Pitluck S."/>
            <person name="Pritham E.J."/>
            <person name="Rechtsteiner A."/>
            <person name="Rho M."/>
            <person name="Rogozin I.B."/>
            <person name="Sakarya O."/>
            <person name="Salamov A."/>
            <person name="Schaack S."/>
            <person name="Shapiro H."/>
            <person name="Shiga Y."/>
            <person name="Skalitzky C."/>
            <person name="Smith Z."/>
            <person name="Souvorov A."/>
            <person name="Sung W."/>
            <person name="Tang Z."/>
            <person name="Tsuchiya D."/>
            <person name="Tu H."/>
            <person name="Vos H."/>
            <person name="Wang M."/>
            <person name="Wolf Y.I."/>
            <person name="Yamagata H."/>
            <person name="Yamada T."/>
            <person name="Ye Y."/>
            <person name="Shaw J.R."/>
            <person name="Andrews J."/>
            <person name="Crease T.J."/>
            <person name="Tang H."/>
            <person name="Lucas S.M."/>
            <person name="Robertson H.M."/>
            <person name="Bork P."/>
            <person name="Koonin E.V."/>
            <person name="Zdobnov E.M."/>
            <person name="Grigoriev I.V."/>
            <person name="Lynch M."/>
            <person name="Boore J.L."/>
        </authorList>
    </citation>
    <scope>NUCLEOTIDE SEQUENCE [LARGE SCALE GENOMIC DNA]</scope>
</reference>
<name>E9I0B5_DAPPU</name>